<keyword evidence="2 5" id="KW-0251">Elongation factor</keyword>
<keyword evidence="3" id="KW-0648">Protein biosynthesis</keyword>
<evidence type="ECO:0000259" key="4">
    <source>
        <dbReference type="Pfam" id="PF00889"/>
    </source>
</evidence>
<dbReference type="Gene3D" id="1.10.8.10">
    <property type="entry name" value="DNA helicase RuvA subunit, C-terminal domain"/>
    <property type="match status" value="1"/>
</dbReference>
<dbReference type="InterPro" id="IPR009060">
    <property type="entry name" value="UBA-like_sf"/>
</dbReference>
<reference evidence="5" key="1">
    <citation type="submission" date="2018-06" db="EMBL/GenBank/DDBJ databases">
        <authorList>
            <person name="Zhirakovskaya E."/>
        </authorList>
    </citation>
    <scope>NUCLEOTIDE SEQUENCE</scope>
</reference>
<dbReference type="PANTHER" id="PTHR11741">
    <property type="entry name" value="ELONGATION FACTOR TS"/>
    <property type="match status" value="1"/>
</dbReference>
<proteinExistence type="inferred from homology"/>
<accession>A0A3B0SF59</accession>
<dbReference type="FunFam" id="1.10.286.20:FF:000001">
    <property type="entry name" value="Elongation factor Ts"/>
    <property type="match status" value="1"/>
</dbReference>
<dbReference type="InterPro" id="IPR036402">
    <property type="entry name" value="EF-Ts_dimer_sf"/>
</dbReference>
<organism evidence="5">
    <name type="scientific">hydrothermal vent metagenome</name>
    <dbReference type="NCBI Taxonomy" id="652676"/>
    <lineage>
        <taxon>unclassified sequences</taxon>
        <taxon>metagenomes</taxon>
        <taxon>ecological metagenomes</taxon>
    </lineage>
</organism>
<dbReference type="GO" id="GO:0070125">
    <property type="term" value="P:mitochondrial translational elongation"/>
    <property type="evidence" value="ECO:0007669"/>
    <property type="project" value="TreeGrafter"/>
</dbReference>
<dbReference type="GO" id="GO:0003746">
    <property type="term" value="F:translation elongation factor activity"/>
    <property type="evidence" value="ECO:0007669"/>
    <property type="project" value="UniProtKB-KW"/>
</dbReference>
<dbReference type="Gene3D" id="3.30.479.20">
    <property type="entry name" value="Elongation factor Ts, dimerisation domain"/>
    <property type="match status" value="1"/>
</dbReference>
<dbReference type="InterPro" id="IPR001816">
    <property type="entry name" value="Transl_elong_EFTs/EF1B"/>
</dbReference>
<dbReference type="EMBL" id="UOEK01000046">
    <property type="protein sequence ID" value="VAV93615.1"/>
    <property type="molecule type" value="Genomic_DNA"/>
</dbReference>
<evidence type="ECO:0000256" key="1">
    <source>
        <dbReference type="ARBA" id="ARBA00005532"/>
    </source>
</evidence>
<dbReference type="CDD" id="cd14275">
    <property type="entry name" value="UBA_EF-Ts"/>
    <property type="match status" value="1"/>
</dbReference>
<feature type="domain" description="Translation elongation factor EFTs/EF1B dimerisation" evidence="4">
    <location>
        <begin position="50"/>
        <end position="202"/>
    </location>
</feature>
<evidence type="ECO:0000256" key="2">
    <source>
        <dbReference type="ARBA" id="ARBA00022768"/>
    </source>
</evidence>
<dbReference type="Gene3D" id="1.10.286.20">
    <property type="match status" value="1"/>
</dbReference>
<dbReference type="SUPFAM" id="SSF54713">
    <property type="entry name" value="Elongation factor Ts (EF-Ts), dimerisation domain"/>
    <property type="match status" value="1"/>
</dbReference>
<dbReference type="InterPro" id="IPR014039">
    <property type="entry name" value="Transl_elong_EFTs/EF1B_dimer"/>
</dbReference>
<evidence type="ECO:0000256" key="3">
    <source>
        <dbReference type="ARBA" id="ARBA00022917"/>
    </source>
</evidence>
<dbReference type="GO" id="GO:0005739">
    <property type="term" value="C:mitochondrion"/>
    <property type="evidence" value="ECO:0007669"/>
    <property type="project" value="GOC"/>
</dbReference>
<dbReference type="SUPFAM" id="SSF46934">
    <property type="entry name" value="UBA-like"/>
    <property type="match status" value="1"/>
</dbReference>
<dbReference type="HAMAP" id="MF_00050">
    <property type="entry name" value="EF_Ts"/>
    <property type="match status" value="1"/>
</dbReference>
<sequence>MAVTAKDVQALRQATGAGMMDAKRALTETDGDMERAKDLLREKGLAAAAKRTDRAATQGTIGSYMHEQSGRPVIGVTVVLSSETDFVAKSDEFQTVADDLAMHIAASAPKWITIEDVPADAVAKERELIAAQARNEGKPDAIIEKIVEGRVKSFYADYVLTEQKFVRSDKFDGTVGALVTDLAARMGENISVTAMARLVVGEEE</sequence>
<dbReference type="Pfam" id="PF00889">
    <property type="entry name" value="EF_TS"/>
    <property type="match status" value="1"/>
</dbReference>
<dbReference type="InterPro" id="IPR018101">
    <property type="entry name" value="Transl_elong_Ts_CS"/>
</dbReference>
<dbReference type="PROSITE" id="PS01126">
    <property type="entry name" value="EF_TS_1"/>
    <property type="match status" value="1"/>
</dbReference>
<dbReference type="PANTHER" id="PTHR11741:SF0">
    <property type="entry name" value="ELONGATION FACTOR TS, MITOCHONDRIAL"/>
    <property type="match status" value="1"/>
</dbReference>
<gene>
    <name evidence="5" type="ORF">MNBD_ACTINO02-1538</name>
</gene>
<dbReference type="FunFam" id="1.10.8.10:FF:000001">
    <property type="entry name" value="Elongation factor Ts"/>
    <property type="match status" value="1"/>
</dbReference>
<protein>
    <submittedName>
        <fullName evidence="5">Translation elongation factor Ts</fullName>
    </submittedName>
</protein>
<dbReference type="AlphaFoldDB" id="A0A3B0SF59"/>
<evidence type="ECO:0000313" key="5">
    <source>
        <dbReference type="EMBL" id="VAV93615.1"/>
    </source>
</evidence>
<comment type="similarity">
    <text evidence="1">Belongs to the EF-Ts family.</text>
</comment>
<name>A0A3B0SF59_9ZZZZ</name>